<dbReference type="InterPro" id="IPR051016">
    <property type="entry name" value="Diverse_Substrate_AcTransf"/>
</dbReference>
<dbReference type="GO" id="GO:0008080">
    <property type="term" value="F:N-acetyltransferase activity"/>
    <property type="evidence" value="ECO:0007669"/>
    <property type="project" value="UniProtKB-ARBA"/>
</dbReference>
<keyword evidence="1" id="KW-0808">Transferase</keyword>
<keyword evidence="5" id="KW-1185">Reference proteome</keyword>
<evidence type="ECO:0000259" key="3">
    <source>
        <dbReference type="PROSITE" id="PS51186"/>
    </source>
</evidence>
<organism evidence="4 5">
    <name type="scientific">Lithospermum erythrorhizon</name>
    <name type="common">Purple gromwell</name>
    <name type="synonym">Lithospermum officinale var. erythrorhizon</name>
    <dbReference type="NCBI Taxonomy" id="34254"/>
    <lineage>
        <taxon>Eukaryota</taxon>
        <taxon>Viridiplantae</taxon>
        <taxon>Streptophyta</taxon>
        <taxon>Embryophyta</taxon>
        <taxon>Tracheophyta</taxon>
        <taxon>Spermatophyta</taxon>
        <taxon>Magnoliopsida</taxon>
        <taxon>eudicotyledons</taxon>
        <taxon>Gunneridae</taxon>
        <taxon>Pentapetalae</taxon>
        <taxon>asterids</taxon>
        <taxon>lamiids</taxon>
        <taxon>Boraginales</taxon>
        <taxon>Boraginaceae</taxon>
        <taxon>Boraginoideae</taxon>
        <taxon>Lithospermeae</taxon>
        <taxon>Lithospermum</taxon>
    </lineage>
</organism>
<gene>
    <name evidence="4" type="ORF">LIER_01204</name>
</gene>
<dbReference type="InterPro" id="IPR000182">
    <property type="entry name" value="GNAT_dom"/>
</dbReference>
<dbReference type="PANTHER" id="PTHR10545">
    <property type="entry name" value="DIAMINE N-ACETYLTRANSFERASE"/>
    <property type="match status" value="1"/>
</dbReference>
<name>A0AAV3NMG7_LITER</name>
<sequence length="135" mass="14931">MATISHQLFVNVRLATATEAHPSVSHLPEAQQHLLSHRISTFLHSFSNNSNSDVGFVLYFPHYSTFLAKPGFHVEDLYVRECYRSKGLGRMLLSAVAKQATKMGYGRMGGSIGAWRIGMSKPSSSMSKKWGLNTA</sequence>
<evidence type="ECO:0000256" key="2">
    <source>
        <dbReference type="ARBA" id="ARBA00023315"/>
    </source>
</evidence>
<dbReference type="InterPro" id="IPR016181">
    <property type="entry name" value="Acyl_CoA_acyltransferase"/>
</dbReference>
<dbReference type="Proteomes" id="UP001454036">
    <property type="component" value="Unassembled WGS sequence"/>
</dbReference>
<keyword evidence="2" id="KW-0012">Acyltransferase</keyword>
<dbReference type="Pfam" id="PF00583">
    <property type="entry name" value="Acetyltransf_1"/>
    <property type="match status" value="1"/>
</dbReference>
<evidence type="ECO:0000313" key="4">
    <source>
        <dbReference type="EMBL" id="GAA0139716.1"/>
    </source>
</evidence>
<proteinExistence type="predicted"/>
<dbReference type="Gene3D" id="3.40.630.30">
    <property type="match status" value="1"/>
</dbReference>
<evidence type="ECO:0000256" key="1">
    <source>
        <dbReference type="ARBA" id="ARBA00022679"/>
    </source>
</evidence>
<reference evidence="4 5" key="1">
    <citation type="submission" date="2024-01" db="EMBL/GenBank/DDBJ databases">
        <title>The complete chloroplast genome sequence of Lithospermum erythrorhizon: insights into the phylogenetic relationship among Boraginaceae species and the maternal lineages of purple gromwells.</title>
        <authorList>
            <person name="Okada T."/>
            <person name="Watanabe K."/>
        </authorList>
    </citation>
    <scope>NUCLEOTIDE SEQUENCE [LARGE SCALE GENOMIC DNA]</scope>
</reference>
<dbReference type="EMBL" id="BAABME010000113">
    <property type="protein sequence ID" value="GAA0139716.1"/>
    <property type="molecule type" value="Genomic_DNA"/>
</dbReference>
<dbReference type="SUPFAM" id="SSF55729">
    <property type="entry name" value="Acyl-CoA N-acyltransferases (Nat)"/>
    <property type="match status" value="1"/>
</dbReference>
<evidence type="ECO:0000313" key="5">
    <source>
        <dbReference type="Proteomes" id="UP001454036"/>
    </source>
</evidence>
<comment type="caution">
    <text evidence="4">The sequence shown here is derived from an EMBL/GenBank/DDBJ whole genome shotgun (WGS) entry which is preliminary data.</text>
</comment>
<dbReference type="AlphaFoldDB" id="A0AAV3NMG7"/>
<dbReference type="PANTHER" id="PTHR10545:SF29">
    <property type="entry name" value="GH14572P-RELATED"/>
    <property type="match status" value="1"/>
</dbReference>
<protein>
    <recommendedName>
        <fullName evidence="3">N-acetyltransferase domain-containing protein</fullName>
    </recommendedName>
</protein>
<accession>A0AAV3NMG7</accession>
<feature type="domain" description="N-acetyltransferase" evidence="3">
    <location>
        <begin position="1"/>
        <end position="135"/>
    </location>
</feature>
<dbReference type="CDD" id="cd04301">
    <property type="entry name" value="NAT_SF"/>
    <property type="match status" value="1"/>
</dbReference>
<dbReference type="PROSITE" id="PS51186">
    <property type="entry name" value="GNAT"/>
    <property type="match status" value="1"/>
</dbReference>